<dbReference type="GeneID" id="71990290"/>
<accession>A0A9Q8PD62</accession>
<organism evidence="1 2">
    <name type="scientific">Passalora fulva</name>
    <name type="common">Tomato leaf mold</name>
    <name type="synonym">Cladosporium fulvum</name>
    <dbReference type="NCBI Taxonomy" id="5499"/>
    <lineage>
        <taxon>Eukaryota</taxon>
        <taxon>Fungi</taxon>
        <taxon>Dikarya</taxon>
        <taxon>Ascomycota</taxon>
        <taxon>Pezizomycotina</taxon>
        <taxon>Dothideomycetes</taxon>
        <taxon>Dothideomycetidae</taxon>
        <taxon>Mycosphaerellales</taxon>
        <taxon>Mycosphaerellaceae</taxon>
        <taxon>Fulvia</taxon>
    </lineage>
</organism>
<dbReference type="Proteomes" id="UP000756132">
    <property type="component" value="Chromosome 7"/>
</dbReference>
<reference evidence="1" key="1">
    <citation type="submission" date="2021-12" db="EMBL/GenBank/DDBJ databases">
        <authorList>
            <person name="Zaccaron A."/>
            <person name="Stergiopoulos I."/>
        </authorList>
    </citation>
    <scope>NUCLEOTIDE SEQUENCE</scope>
    <source>
        <strain evidence="1">Race5_Kim</strain>
    </source>
</reference>
<keyword evidence="2" id="KW-1185">Reference proteome</keyword>
<dbReference type="EMBL" id="CP090169">
    <property type="protein sequence ID" value="UJO20266.1"/>
    <property type="molecule type" value="Genomic_DNA"/>
</dbReference>
<sequence length="83" mass="9615">MMAEIGKHLDLNSKLRLRLALVKHRQGDVVEMLKEPLKVLYVSPSRTSLRNFKQICQCEYFQQYIVEVVFLPSVIDVAGERPV</sequence>
<gene>
    <name evidence="1" type="ORF">CLAFUR5_10412</name>
</gene>
<protein>
    <submittedName>
        <fullName evidence="1">Uncharacterized protein</fullName>
    </submittedName>
</protein>
<evidence type="ECO:0000313" key="1">
    <source>
        <dbReference type="EMBL" id="UJO20266.1"/>
    </source>
</evidence>
<dbReference type="KEGG" id="ffu:CLAFUR5_10412"/>
<dbReference type="RefSeq" id="XP_047764632.1">
    <property type="nucleotide sequence ID" value="XM_047909560.1"/>
</dbReference>
<dbReference type="AlphaFoldDB" id="A0A9Q8PD62"/>
<evidence type="ECO:0000313" key="2">
    <source>
        <dbReference type="Proteomes" id="UP000756132"/>
    </source>
</evidence>
<reference evidence="1" key="2">
    <citation type="journal article" date="2022" name="Microb. Genom.">
        <title>A chromosome-scale genome assembly of the tomato pathogen Cladosporium fulvum reveals a compartmentalized genome architecture and the presence of a dispensable chromosome.</title>
        <authorList>
            <person name="Zaccaron A.Z."/>
            <person name="Chen L.H."/>
            <person name="Samaras A."/>
            <person name="Stergiopoulos I."/>
        </authorList>
    </citation>
    <scope>NUCLEOTIDE SEQUENCE</scope>
    <source>
        <strain evidence="1">Race5_Kim</strain>
    </source>
</reference>
<proteinExistence type="predicted"/>
<name>A0A9Q8PD62_PASFU</name>